<dbReference type="EMBL" id="VSFF01000013">
    <property type="protein sequence ID" value="TYC09752.1"/>
    <property type="molecule type" value="Genomic_DNA"/>
</dbReference>
<reference evidence="3 4" key="1">
    <citation type="submission" date="2019-08" db="EMBL/GenBank/DDBJ databases">
        <title>Actinomadura sp. nov. CYP1-5 isolated from mountain soil.</title>
        <authorList>
            <person name="Songsumanus A."/>
            <person name="Kuncharoen N."/>
            <person name="Kudo T."/>
            <person name="Yuki M."/>
            <person name="Igarashi Y."/>
            <person name="Tanasupawat S."/>
        </authorList>
    </citation>
    <scope>NUCLEOTIDE SEQUENCE [LARGE SCALE GENOMIC DNA]</scope>
    <source>
        <strain evidence="3 4">GKU157</strain>
    </source>
</reference>
<keyword evidence="2" id="KW-0560">Oxidoreductase</keyword>
<dbReference type="CDD" id="cd05233">
    <property type="entry name" value="SDR_c"/>
    <property type="match status" value="1"/>
</dbReference>
<organism evidence="3 4">
    <name type="scientific">Actinomadura syzygii</name>
    <dbReference type="NCBI Taxonomy" id="1427538"/>
    <lineage>
        <taxon>Bacteria</taxon>
        <taxon>Bacillati</taxon>
        <taxon>Actinomycetota</taxon>
        <taxon>Actinomycetes</taxon>
        <taxon>Streptosporangiales</taxon>
        <taxon>Thermomonosporaceae</taxon>
        <taxon>Actinomadura</taxon>
    </lineage>
</organism>
<dbReference type="InterPro" id="IPR002347">
    <property type="entry name" value="SDR_fam"/>
</dbReference>
<evidence type="ECO:0000313" key="4">
    <source>
        <dbReference type="Proteomes" id="UP000322634"/>
    </source>
</evidence>
<dbReference type="SUPFAM" id="SSF51735">
    <property type="entry name" value="NAD(P)-binding Rossmann-fold domains"/>
    <property type="match status" value="1"/>
</dbReference>
<dbReference type="AlphaFoldDB" id="A0A5D0TWN7"/>
<protein>
    <submittedName>
        <fullName evidence="3">SDR family NAD(P)-dependent oxidoreductase</fullName>
    </submittedName>
</protein>
<sequence length="93" mass="10428">MRVDSWVRFSPEECGVTEQGFVQEAQDRFGHVDVLIGNAGVMPLSRLDAGMVEEWDRMIDVNVRRLLYGVAAVLPCFEAQGSGHIVVRPARQR</sequence>
<dbReference type="Pfam" id="PF00106">
    <property type="entry name" value="adh_short"/>
    <property type="match status" value="1"/>
</dbReference>
<evidence type="ECO:0000256" key="2">
    <source>
        <dbReference type="ARBA" id="ARBA00023002"/>
    </source>
</evidence>
<dbReference type="InterPro" id="IPR036291">
    <property type="entry name" value="NAD(P)-bd_dom_sf"/>
</dbReference>
<gene>
    <name evidence="3" type="ORF">FXF65_31980</name>
</gene>
<dbReference type="GO" id="GO:0005829">
    <property type="term" value="C:cytosol"/>
    <property type="evidence" value="ECO:0007669"/>
    <property type="project" value="TreeGrafter"/>
</dbReference>
<accession>A0A5D0TWN7</accession>
<comment type="caution">
    <text evidence="3">The sequence shown here is derived from an EMBL/GenBank/DDBJ whole genome shotgun (WGS) entry which is preliminary data.</text>
</comment>
<dbReference type="PANTHER" id="PTHR43391">
    <property type="entry name" value="RETINOL DEHYDROGENASE-RELATED"/>
    <property type="match status" value="1"/>
</dbReference>
<dbReference type="OrthoDB" id="9775296at2"/>
<comment type="similarity">
    <text evidence="1">Belongs to the short-chain dehydrogenases/reductases (SDR) family.</text>
</comment>
<evidence type="ECO:0000256" key="1">
    <source>
        <dbReference type="ARBA" id="ARBA00006484"/>
    </source>
</evidence>
<evidence type="ECO:0000313" key="3">
    <source>
        <dbReference type="EMBL" id="TYC09752.1"/>
    </source>
</evidence>
<dbReference type="PANTHER" id="PTHR43391:SF86">
    <property type="entry name" value="SHORT-CHAIN DEHYDROGENASE_REDUCTASE FAMILY PROTEIN"/>
    <property type="match status" value="1"/>
</dbReference>
<dbReference type="Proteomes" id="UP000322634">
    <property type="component" value="Unassembled WGS sequence"/>
</dbReference>
<dbReference type="GO" id="GO:0016491">
    <property type="term" value="F:oxidoreductase activity"/>
    <property type="evidence" value="ECO:0007669"/>
    <property type="project" value="UniProtKB-KW"/>
</dbReference>
<dbReference type="Gene3D" id="3.40.50.720">
    <property type="entry name" value="NAD(P)-binding Rossmann-like Domain"/>
    <property type="match status" value="1"/>
</dbReference>
<keyword evidence="4" id="KW-1185">Reference proteome</keyword>
<name>A0A5D0TWN7_9ACTN</name>
<proteinExistence type="inferred from homology"/>